<reference evidence="3" key="1">
    <citation type="journal article" date="2023" name="Plants (Basel)">
        <title>Genomic Analysis of Leptolyngbya boryana CZ1 Reveals Efficient Carbon Fixation Modules.</title>
        <authorList>
            <person name="Bai X."/>
            <person name="Wang H."/>
            <person name="Cheng W."/>
            <person name="Wang J."/>
            <person name="Ma M."/>
            <person name="Hu H."/>
            <person name="Song Z."/>
            <person name="Ma H."/>
            <person name="Fan Y."/>
            <person name="Du C."/>
            <person name="Xu J."/>
        </authorList>
    </citation>
    <scope>NUCLEOTIDE SEQUENCE</scope>
    <source>
        <strain evidence="3">CZ1</strain>
    </source>
</reference>
<evidence type="ECO:0000259" key="2">
    <source>
        <dbReference type="Pfam" id="PF19266"/>
    </source>
</evidence>
<dbReference type="EMBL" id="CP130144">
    <property type="protein sequence ID" value="WNZ43452.1"/>
    <property type="molecule type" value="Genomic_DNA"/>
</dbReference>
<dbReference type="AlphaFoldDB" id="A0AA96WP74"/>
<dbReference type="InterPro" id="IPR045361">
    <property type="entry name" value="CIS_tube_prot_N"/>
</dbReference>
<proteinExistence type="predicted"/>
<feature type="region of interest" description="Disordered" evidence="1">
    <location>
        <begin position="148"/>
        <end position="172"/>
    </location>
</feature>
<dbReference type="Pfam" id="PF19266">
    <property type="entry name" value="CIS_tube"/>
    <property type="match status" value="1"/>
</dbReference>
<organism evidence="3">
    <name type="scientific">Leptolyngbya boryana CZ1</name>
    <dbReference type="NCBI Taxonomy" id="3060204"/>
    <lineage>
        <taxon>Bacteria</taxon>
        <taxon>Bacillati</taxon>
        <taxon>Cyanobacteriota</taxon>
        <taxon>Cyanophyceae</taxon>
        <taxon>Leptolyngbyales</taxon>
        <taxon>Leptolyngbyaceae</taxon>
        <taxon>Leptolyngbya group</taxon>
        <taxon>Leptolyngbya</taxon>
    </lineage>
</organism>
<feature type="domain" description="Contractile injection system tube protein N-terminal" evidence="2">
    <location>
        <begin position="14"/>
        <end position="146"/>
    </location>
</feature>
<dbReference type="RefSeq" id="WP_190653752.1">
    <property type="nucleotide sequence ID" value="NZ_CP130144.1"/>
</dbReference>
<reference evidence="3" key="2">
    <citation type="submission" date="2023-07" db="EMBL/GenBank/DDBJ databases">
        <authorList>
            <person name="Bai X.-H."/>
            <person name="Wang H.-H."/>
            <person name="Wang J."/>
            <person name="Ma M.-Y."/>
            <person name="Hu H.-H."/>
            <person name="Song Z.-L."/>
            <person name="Ma H.-G."/>
            <person name="Fan Y."/>
            <person name="Du C.-Y."/>
            <person name="Xu J.-C."/>
        </authorList>
    </citation>
    <scope>NUCLEOTIDE SEQUENCE</scope>
    <source>
        <strain evidence="3">CZ1</strain>
    </source>
</reference>
<evidence type="ECO:0000256" key="1">
    <source>
        <dbReference type="SAM" id="MobiDB-lite"/>
    </source>
</evidence>
<feature type="compositionally biased region" description="Basic and acidic residues" evidence="1">
    <location>
        <begin position="162"/>
        <end position="172"/>
    </location>
</feature>
<accession>A0AA96WP74</accession>
<evidence type="ECO:0000313" key="3">
    <source>
        <dbReference type="EMBL" id="WNZ43452.1"/>
    </source>
</evidence>
<name>A0AA96WP74_LEPBY</name>
<gene>
    <name evidence="3" type="ORF">Q2T42_16535</name>
</gene>
<protein>
    <recommendedName>
        <fullName evidence="2">Contractile injection system tube protein N-terminal domain-containing protein</fullName>
    </recommendedName>
</protein>
<sequence>MSLNSPIKAQLIAQNGGETIEFMFNPTQLDFSRSLQLNSSEGARTGTGIPKISFAYPEPYSLSIGNIIFDTYETGANVVDAHISKFRAAVAFLPSAARPPIYLFTWGSQEYLRCFVKSLRYKLTMFLADGTPVRAVVDLTLEEIDATTTTPGMSASNSSSQRTRDTRQQRSR</sequence>